<keyword evidence="3 7" id="KW-0489">Methyltransferase</keyword>
<dbReference type="GO" id="GO:0043527">
    <property type="term" value="C:tRNA methyltransferase complex"/>
    <property type="evidence" value="ECO:0007669"/>
    <property type="project" value="TreeGrafter"/>
</dbReference>
<comment type="pathway">
    <text evidence="7">tRNA modification; N(7)-methylguanine-tRNA biosynthesis.</text>
</comment>
<evidence type="ECO:0000256" key="3">
    <source>
        <dbReference type="ARBA" id="ARBA00022603"/>
    </source>
</evidence>
<feature type="binding site" evidence="7">
    <location>
        <begin position="212"/>
        <end position="215"/>
    </location>
    <ligand>
        <name>substrate</name>
    </ligand>
</feature>
<comment type="caution">
    <text evidence="7">Lacks conserved residue(s) required for the propagation of feature annotation.</text>
</comment>
<sequence>MTTPDSQLGRRRSIVSYVHRGGRMTVGQEKAWERHWGTIGRAVVDLPEGPLDATSWFGREAPLLLEIGSGMGETTSLLAQAEPETNYLAIDVYQPGVAQLMLRAEAMGLANLRVLRGDAVTLLEDHIEPGRLAGARIFYPDPWPKKRHHKRRLVQPEFIALLASRLAEGAVLHLATDWAEYAEQMLEVCSAEPLLRNKHDGWAPRPSWRPVTKFESRADEEGRISRDLLFERQ</sequence>
<accession>A0A4R6SLC0</accession>
<dbReference type="InterPro" id="IPR055361">
    <property type="entry name" value="tRNA_methyltr_TrmB_bact"/>
</dbReference>
<dbReference type="SUPFAM" id="SSF53335">
    <property type="entry name" value="S-adenosyl-L-methionine-dependent methyltransferases"/>
    <property type="match status" value="1"/>
</dbReference>
<dbReference type="NCBIfam" id="TIGR00091">
    <property type="entry name" value="tRNA (guanosine(46)-N7)-methyltransferase TrmB"/>
    <property type="match status" value="1"/>
</dbReference>
<dbReference type="HAMAP" id="MF_01057">
    <property type="entry name" value="tRNA_methyltr_TrmB"/>
    <property type="match status" value="1"/>
</dbReference>
<dbReference type="Proteomes" id="UP000295444">
    <property type="component" value="Unassembled WGS sequence"/>
</dbReference>
<reference evidence="8 9" key="1">
    <citation type="submission" date="2019-03" db="EMBL/GenBank/DDBJ databases">
        <title>Genomic Encyclopedia of Type Strains, Phase IV (KMG-IV): sequencing the most valuable type-strain genomes for metagenomic binning, comparative biology and taxonomic classification.</title>
        <authorList>
            <person name="Goeker M."/>
        </authorList>
    </citation>
    <scope>NUCLEOTIDE SEQUENCE [LARGE SCALE GENOMIC DNA]</scope>
    <source>
        <strain evidence="8 9">DSM 45361</strain>
    </source>
</reference>
<feature type="binding site" evidence="7">
    <location>
        <position position="66"/>
    </location>
    <ligand>
        <name>S-adenosyl-L-methionine</name>
        <dbReference type="ChEBI" id="CHEBI:59789"/>
    </ligand>
</feature>
<evidence type="ECO:0000313" key="9">
    <source>
        <dbReference type="Proteomes" id="UP000295444"/>
    </source>
</evidence>
<dbReference type="PROSITE" id="PS51625">
    <property type="entry name" value="SAM_MT_TRMB"/>
    <property type="match status" value="1"/>
</dbReference>
<dbReference type="Pfam" id="PF02390">
    <property type="entry name" value="Methyltransf_4"/>
    <property type="match status" value="1"/>
</dbReference>
<proteinExistence type="inferred from homology"/>
<comment type="caution">
    <text evidence="8">The sequence shown here is derived from an EMBL/GenBank/DDBJ whole genome shotgun (WGS) entry which is preliminary data.</text>
</comment>
<feature type="binding site" evidence="7">
    <location>
        <position position="91"/>
    </location>
    <ligand>
        <name>S-adenosyl-L-methionine</name>
        <dbReference type="ChEBI" id="CHEBI:59789"/>
    </ligand>
</feature>
<evidence type="ECO:0000256" key="7">
    <source>
        <dbReference type="HAMAP-Rule" id="MF_01057"/>
    </source>
</evidence>
<comment type="function">
    <text evidence="2 7">Catalyzes the formation of N(7)-methylguanine at position 46 (m7G46) in tRNA.</text>
</comment>
<evidence type="ECO:0000256" key="4">
    <source>
        <dbReference type="ARBA" id="ARBA00022679"/>
    </source>
</evidence>
<dbReference type="EC" id="2.1.1.33" evidence="7"/>
<dbReference type="AlphaFoldDB" id="A0A4R6SLC0"/>
<dbReference type="PANTHER" id="PTHR23417">
    <property type="entry name" value="3-DEOXY-D-MANNO-OCTULOSONIC-ACID TRANSFERASE/TRNA GUANINE-N 7 - -METHYLTRANSFERASE"/>
    <property type="match status" value="1"/>
</dbReference>
<feature type="binding site" evidence="7">
    <location>
        <position position="177"/>
    </location>
    <ligand>
        <name>substrate</name>
    </ligand>
</feature>
<gene>
    <name evidence="7" type="primary">trmB</name>
    <name evidence="8" type="ORF">EV186_1011204</name>
</gene>
<dbReference type="CDD" id="cd02440">
    <property type="entry name" value="AdoMet_MTases"/>
    <property type="match status" value="1"/>
</dbReference>
<evidence type="ECO:0000313" key="8">
    <source>
        <dbReference type="EMBL" id="TDQ05236.1"/>
    </source>
</evidence>
<keyword evidence="5 7" id="KW-0949">S-adenosyl-L-methionine</keyword>
<evidence type="ECO:0000256" key="2">
    <source>
        <dbReference type="ARBA" id="ARBA00003015"/>
    </source>
</evidence>
<feature type="binding site" evidence="7">
    <location>
        <position position="118"/>
    </location>
    <ligand>
        <name>S-adenosyl-L-methionine</name>
        <dbReference type="ChEBI" id="CHEBI:59789"/>
    </ligand>
</feature>
<feature type="binding site" evidence="7">
    <location>
        <position position="145"/>
    </location>
    <ligand>
        <name>substrate</name>
    </ligand>
</feature>
<dbReference type="GO" id="GO:0008176">
    <property type="term" value="F:tRNA (guanine(46)-N7)-methyltransferase activity"/>
    <property type="evidence" value="ECO:0007669"/>
    <property type="project" value="UniProtKB-UniRule"/>
</dbReference>
<comment type="similarity">
    <text evidence="7">Belongs to the class I-like SAM-binding methyltransferase superfamily. TrmB family.</text>
</comment>
<dbReference type="InterPro" id="IPR003358">
    <property type="entry name" value="tRNA_(Gua-N-7)_MeTrfase_Trmb"/>
</dbReference>
<dbReference type="OrthoDB" id="9802090at2"/>
<organism evidence="8 9">
    <name type="scientific">Labedaea rhizosphaerae</name>
    <dbReference type="NCBI Taxonomy" id="598644"/>
    <lineage>
        <taxon>Bacteria</taxon>
        <taxon>Bacillati</taxon>
        <taxon>Actinomycetota</taxon>
        <taxon>Actinomycetes</taxon>
        <taxon>Pseudonocardiales</taxon>
        <taxon>Pseudonocardiaceae</taxon>
        <taxon>Labedaea</taxon>
    </lineage>
</organism>
<dbReference type="InterPro" id="IPR029063">
    <property type="entry name" value="SAM-dependent_MTases_sf"/>
</dbReference>
<evidence type="ECO:0000256" key="6">
    <source>
        <dbReference type="ARBA" id="ARBA00022694"/>
    </source>
</evidence>
<keyword evidence="9" id="KW-1185">Reference proteome</keyword>
<evidence type="ECO:0000256" key="1">
    <source>
        <dbReference type="ARBA" id="ARBA00000142"/>
    </source>
</evidence>
<feature type="binding site" evidence="7">
    <location>
        <position position="141"/>
    </location>
    <ligand>
        <name>S-adenosyl-L-methionine</name>
        <dbReference type="ChEBI" id="CHEBI:59789"/>
    </ligand>
</feature>
<evidence type="ECO:0000256" key="5">
    <source>
        <dbReference type="ARBA" id="ARBA00022691"/>
    </source>
</evidence>
<protein>
    <recommendedName>
        <fullName evidence="7">tRNA (guanine-N(7)-)-methyltransferase</fullName>
        <ecNumber evidence="7">2.1.1.33</ecNumber>
    </recommendedName>
    <alternativeName>
        <fullName evidence="7">tRNA (guanine(46)-N(7))-methyltransferase</fullName>
    </alternativeName>
    <alternativeName>
        <fullName evidence="7">tRNA(m7G46)-methyltransferase</fullName>
    </alternativeName>
</protein>
<dbReference type="UniPathway" id="UPA00989"/>
<dbReference type="PANTHER" id="PTHR23417:SF14">
    <property type="entry name" value="PENTACOTRIPEPTIDE-REPEAT REGION OF PRORP DOMAIN-CONTAINING PROTEIN"/>
    <property type="match status" value="1"/>
</dbReference>
<keyword evidence="4 7" id="KW-0808">Transferase</keyword>
<dbReference type="EMBL" id="SNXZ01000001">
    <property type="protein sequence ID" value="TDQ05236.1"/>
    <property type="molecule type" value="Genomic_DNA"/>
</dbReference>
<comment type="catalytic activity">
    <reaction evidence="1 7">
        <text>guanosine(46) in tRNA + S-adenosyl-L-methionine = N(7)-methylguanosine(46) in tRNA + S-adenosyl-L-homocysteine</text>
        <dbReference type="Rhea" id="RHEA:42708"/>
        <dbReference type="Rhea" id="RHEA-COMP:10188"/>
        <dbReference type="Rhea" id="RHEA-COMP:10189"/>
        <dbReference type="ChEBI" id="CHEBI:57856"/>
        <dbReference type="ChEBI" id="CHEBI:59789"/>
        <dbReference type="ChEBI" id="CHEBI:74269"/>
        <dbReference type="ChEBI" id="CHEBI:74480"/>
        <dbReference type="EC" id="2.1.1.33"/>
    </reaction>
</comment>
<name>A0A4R6SLC0_LABRH</name>
<dbReference type="Gene3D" id="3.40.50.150">
    <property type="entry name" value="Vaccinia Virus protein VP39"/>
    <property type="match status" value="1"/>
</dbReference>
<keyword evidence="6 7" id="KW-0819">tRNA processing</keyword>